<evidence type="ECO:0000259" key="2">
    <source>
        <dbReference type="Pfam" id="PF26002"/>
    </source>
</evidence>
<dbReference type="PANTHER" id="PTHR30386:SF28">
    <property type="entry name" value="EXPORTED PROTEIN"/>
    <property type="match status" value="1"/>
</dbReference>
<dbReference type="InterPro" id="IPR058982">
    <property type="entry name" value="Beta-barrel_AprE"/>
</dbReference>
<dbReference type="InterPro" id="IPR050739">
    <property type="entry name" value="MFP"/>
</dbReference>
<dbReference type="PANTHER" id="PTHR30386">
    <property type="entry name" value="MEMBRANE FUSION SUBUNIT OF EMRAB-TOLC MULTIDRUG EFFLUX PUMP"/>
    <property type="match status" value="1"/>
</dbReference>
<sequence>MDAMQSQTLFRHQAVVSQQQKIDGAILLRPRLPTLMITVLLCSWLIGVISWLLAGRYTYTQTVTGWLEPTRGITPVYGPASGAIVSEVLVSENTQVQKGAPLIRLTRDAILHNGQSINDTLIKELDTQIERLQSQYRLTQKGFTTQQQRLTKAAQRLTEDRSRLAAMRVLLDDKMALLDKQIQSFTELTHQGFSSRQQLQTLETQRIDETYQRQNLEREWIATLQAIEDNQFALSEAEHAHQLQLLNIENQISELQKSLDQQYSQQEVIITASTNGRVTNLNAKPGQLAQSNVPLLSLMPFNAEVSAQLLIPVAAAGQISPGQSISLRYDAFPHTQFGTYEATIDSVSAHLLLPQEVAQKPLAINTPVYLAKATLQATSIEHFNQRIALRAGMTFAAEIAIRERNLMQWLFEPLYELHGGVL</sequence>
<feature type="domain" description="AprE-like beta-barrel" evidence="2">
    <location>
        <begin position="310"/>
        <end position="400"/>
    </location>
</feature>
<reference evidence="4" key="1">
    <citation type="journal article" date="2020" name="Int. J. Syst. Evol. Microbiol.">
        <title>Alteromonas alba sp. nov., a marine bacterium isolated from the seawater of the West Pacific Ocean.</title>
        <authorList>
            <person name="Sun C."/>
            <person name="Wu Y.-H."/>
            <person name="Xamxidin M."/>
            <person name="Cheng H."/>
            <person name="Xu X.-W."/>
        </authorList>
    </citation>
    <scope>NUCLEOTIDE SEQUENCE [LARGE SCALE GENOMIC DNA]</scope>
    <source>
        <strain evidence="4">190</strain>
    </source>
</reference>
<keyword evidence="4" id="KW-1185">Reference proteome</keyword>
<evidence type="ECO:0000313" key="4">
    <source>
        <dbReference type="Proteomes" id="UP000238949"/>
    </source>
</evidence>
<proteinExistence type="predicted"/>
<evidence type="ECO:0000256" key="1">
    <source>
        <dbReference type="SAM" id="Phobius"/>
    </source>
</evidence>
<dbReference type="Proteomes" id="UP000238949">
    <property type="component" value="Unassembled WGS sequence"/>
</dbReference>
<keyword evidence="1" id="KW-0472">Membrane</keyword>
<gene>
    <name evidence="3" type="ORF">C6Y40_00475</name>
</gene>
<name>A0A2S9VGQ8_9ALTE</name>
<comment type="caution">
    <text evidence="3">The sequence shown here is derived from an EMBL/GenBank/DDBJ whole genome shotgun (WGS) entry which is preliminary data.</text>
</comment>
<feature type="transmembrane region" description="Helical" evidence="1">
    <location>
        <begin position="35"/>
        <end position="54"/>
    </location>
</feature>
<protein>
    <recommendedName>
        <fullName evidence="2">AprE-like beta-barrel domain-containing protein</fullName>
    </recommendedName>
</protein>
<dbReference type="EMBL" id="PVNP01000003">
    <property type="protein sequence ID" value="PRO75606.1"/>
    <property type="molecule type" value="Genomic_DNA"/>
</dbReference>
<dbReference type="Gene3D" id="2.40.50.100">
    <property type="match status" value="1"/>
</dbReference>
<keyword evidence="1" id="KW-1133">Transmembrane helix</keyword>
<keyword evidence="1" id="KW-0812">Transmembrane</keyword>
<dbReference type="PRINTS" id="PR01490">
    <property type="entry name" value="RTXTOXIND"/>
</dbReference>
<evidence type="ECO:0000313" key="3">
    <source>
        <dbReference type="EMBL" id="PRO75606.1"/>
    </source>
</evidence>
<dbReference type="AlphaFoldDB" id="A0A2S9VGQ8"/>
<accession>A0A2S9VGQ8</accession>
<organism evidence="3 4">
    <name type="scientific">Alteromonas alba</name>
    <dbReference type="NCBI Taxonomy" id="2079529"/>
    <lineage>
        <taxon>Bacteria</taxon>
        <taxon>Pseudomonadati</taxon>
        <taxon>Pseudomonadota</taxon>
        <taxon>Gammaproteobacteria</taxon>
        <taxon>Alteromonadales</taxon>
        <taxon>Alteromonadaceae</taxon>
        <taxon>Alteromonas/Salinimonas group</taxon>
        <taxon>Alteromonas</taxon>
    </lineage>
</organism>
<dbReference type="Pfam" id="PF26002">
    <property type="entry name" value="Beta-barrel_AprE"/>
    <property type="match status" value="1"/>
</dbReference>